<sequence>MKRGVDLLIPILNVDDYSRRDPRDENTSKQDVELAKELLQKLKAFEKVSVVHRLAIAAFVTGAPSNTSWMREGTKEGFLVREPDDKCYKICKMMASQGFIKAMDFDRADNVQAESESV</sequence>
<keyword evidence="2" id="KW-1185">Reference proteome</keyword>
<proteinExistence type="predicted"/>
<evidence type="ECO:0000313" key="1">
    <source>
        <dbReference type="EMBL" id="CEL11999.1"/>
    </source>
</evidence>
<name>A0A0U5GPP4_ASPCI</name>
<organism evidence="1 2">
    <name type="scientific">Aspergillus calidoustus</name>
    <dbReference type="NCBI Taxonomy" id="454130"/>
    <lineage>
        <taxon>Eukaryota</taxon>
        <taxon>Fungi</taxon>
        <taxon>Dikarya</taxon>
        <taxon>Ascomycota</taxon>
        <taxon>Pezizomycotina</taxon>
        <taxon>Eurotiomycetes</taxon>
        <taxon>Eurotiomycetidae</taxon>
        <taxon>Eurotiales</taxon>
        <taxon>Aspergillaceae</taxon>
        <taxon>Aspergillus</taxon>
        <taxon>Aspergillus subgen. Nidulantes</taxon>
    </lineage>
</organism>
<accession>A0A0U5GPP4</accession>
<dbReference type="Proteomes" id="UP000054771">
    <property type="component" value="Unassembled WGS sequence"/>
</dbReference>
<protein>
    <submittedName>
        <fullName evidence="1">Uncharacterized protein</fullName>
    </submittedName>
</protein>
<dbReference type="EMBL" id="CDMC01000040">
    <property type="protein sequence ID" value="CEL11999.1"/>
    <property type="molecule type" value="Genomic_DNA"/>
</dbReference>
<evidence type="ECO:0000313" key="2">
    <source>
        <dbReference type="Proteomes" id="UP000054771"/>
    </source>
</evidence>
<gene>
    <name evidence="1" type="ORF">ASPCAL15093</name>
</gene>
<reference evidence="2" key="1">
    <citation type="journal article" date="2016" name="Genome Announc.">
        <title>Draft genome sequences of fungus Aspergillus calidoustus.</title>
        <authorList>
            <person name="Horn F."/>
            <person name="Linde J."/>
            <person name="Mattern D.J."/>
            <person name="Walther G."/>
            <person name="Guthke R."/>
            <person name="Scherlach K."/>
            <person name="Martin K."/>
            <person name="Brakhage A.A."/>
            <person name="Petzke L."/>
            <person name="Valiante V."/>
        </authorList>
    </citation>
    <scope>NUCLEOTIDE SEQUENCE [LARGE SCALE GENOMIC DNA]</scope>
    <source>
        <strain evidence="2">SF006504</strain>
    </source>
</reference>
<dbReference type="AlphaFoldDB" id="A0A0U5GPP4"/>